<accession>A0A7S2ZFR7</accession>
<protein>
    <recommendedName>
        <fullName evidence="6 11">Uroporphyrinogen decarboxylase</fullName>
        <ecNumber evidence="6 11">4.1.1.37</ecNumber>
    </recommendedName>
</protein>
<comment type="function">
    <text evidence="1">Catalyzes the decarboxylation of four acetate groups of uroporphyrinogen-III to yield coproporphyrinogen-III.</text>
</comment>
<feature type="domain" description="Uroporphyrinogen decarboxylase (URO-D)" evidence="14">
    <location>
        <begin position="166"/>
        <end position="182"/>
    </location>
</feature>
<keyword evidence="7 11" id="KW-0210">Decarboxylase</keyword>
<evidence type="ECO:0000259" key="13">
    <source>
        <dbReference type="PROSITE" id="PS00906"/>
    </source>
</evidence>
<evidence type="ECO:0000256" key="7">
    <source>
        <dbReference type="ARBA" id="ARBA00022793"/>
    </source>
</evidence>
<evidence type="ECO:0000256" key="1">
    <source>
        <dbReference type="ARBA" id="ARBA00002448"/>
    </source>
</evidence>
<proteinExistence type="inferred from homology"/>
<dbReference type="AlphaFoldDB" id="A0A7S2ZFR7"/>
<gene>
    <name evidence="15" type="ORF">RMAR00112_LOCUS5722</name>
</gene>
<evidence type="ECO:0000256" key="5">
    <source>
        <dbReference type="ARBA" id="ARBA00011738"/>
    </source>
</evidence>
<evidence type="ECO:0000313" key="15">
    <source>
        <dbReference type="EMBL" id="CAE0037771.1"/>
    </source>
</evidence>
<evidence type="ECO:0000256" key="4">
    <source>
        <dbReference type="ARBA" id="ARBA00009935"/>
    </source>
</evidence>
<comment type="subunit">
    <text evidence="5">Homodimer.</text>
</comment>
<evidence type="ECO:0000256" key="2">
    <source>
        <dbReference type="ARBA" id="ARBA00004229"/>
    </source>
</evidence>
<dbReference type="NCBIfam" id="TIGR01464">
    <property type="entry name" value="hemE"/>
    <property type="match status" value="1"/>
</dbReference>
<comment type="similarity">
    <text evidence="4 12">Belongs to the uroporphyrinogen decarboxylase family.</text>
</comment>
<name>A0A7S2ZFR7_9RHOD</name>
<dbReference type="InterPro" id="IPR038071">
    <property type="entry name" value="UROD/MetE-like_sf"/>
</dbReference>
<comment type="pathway">
    <text evidence="3 11">Porphyrin-containing compound metabolism; protoporphyrin-IX biosynthesis; coproporphyrinogen-III from 5-aminolevulinate: step 4/4.</text>
</comment>
<dbReference type="FunFam" id="3.20.20.210:FF:000006">
    <property type="entry name" value="Uroporphyrinogen decarboxylase"/>
    <property type="match status" value="1"/>
</dbReference>
<dbReference type="PROSITE" id="PS00906">
    <property type="entry name" value="UROD_1"/>
    <property type="match status" value="1"/>
</dbReference>
<dbReference type="PANTHER" id="PTHR21091">
    <property type="entry name" value="METHYLTETRAHYDROFOLATE:HOMOCYSTEINE METHYLTRANSFERASE RELATED"/>
    <property type="match status" value="1"/>
</dbReference>
<keyword evidence="8 11" id="KW-0456">Lyase</keyword>
<dbReference type="EC" id="4.1.1.37" evidence="6 11"/>
<dbReference type="SUPFAM" id="SSF51726">
    <property type="entry name" value="UROD/MetE-like"/>
    <property type="match status" value="1"/>
</dbReference>
<reference evidence="15" key="1">
    <citation type="submission" date="2021-01" db="EMBL/GenBank/DDBJ databases">
        <authorList>
            <person name="Corre E."/>
            <person name="Pelletier E."/>
            <person name="Niang G."/>
            <person name="Scheremetjew M."/>
            <person name="Finn R."/>
            <person name="Kale V."/>
            <person name="Holt S."/>
            <person name="Cochrane G."/>
            <person name="Meng A."/>
            <person name="Brown T."/>
            <person name="Cohen L."/>
        </authorList>
    </citation>
    <scope>NUCLEOTIDE SEQUENCE</scope>
    <source>
        <strain evidence="15">CCMP 769</strain>
    </source>
</reference>
<dbReference type="HAMAP" id="MF_00218">
    <property type="entry name" value="URO_D"/>
    <property type="match status" value="1"/>
</dbReference>
<dbReference type="GO" id="GO:0006782">
    <property type="term" value="P:protoporphyrinogen IX biosynthetic process"/>
    <property type="evidence" value="ECO:0007669"/>
    <property type="project" value="UniProtKB-UniPathway"/>
</dbReference>
<dbReference type="GO" id="GO:0004853">
    <property type="term" value="F:uroporphyrinogen decarboxylase activity"/>
    <property type="evidence" value="ECO:0007669"/>
    <property type="project" value="UniProtKB-EC"/>
</dbReference>
<evidence type="ECO:0000256" key="6">
    <source>
        <dbReference type="ARBA" id="ARBA00012288"/>
    </source>
</evidence>
<keyword evidence="9 11" id="KW-0627">Porphyrin biosynthesis</keyword>
<evidence type="ECO:0000256" key="12">
    <source>
        <dbReference type="RuleBase" id="RU004169"/>
    </source>
</evidence>
<comment type="catalytic activity">
    <reaction evidence="10 11">
        <text>uroporphyrinogen III + 4 H(+) = coproporphyrinogen III + 4 CO2</text>
        <dbReference type="Rhea" id="RHEA:19865"/>
        <dbReference type="ChEBI" id="CHEBI:15378"/>
        <dbReference type="ChEBI" id="CHEBI:16526"/>
        <dbReference type="ChEBI" id="CHEBI:57308"/>
        <dbReference type="ChEBI" id="CHEBI:57309"/>
        <dbReference type="EC" id="4.1.1.37"/>
    </reaction>
</comment>
<dbReference type="EMBL" id="HBHW01007533">
    <property type="protein sequence ID" value="CAE0037771.1"/>
    <property type="molecule type" value="Transcribed_RNA"/>
</dbReference>
<evidence type="ECO:0000256" key="10">
    <source>
        <dbReference type="ARBA" id="ARBA00048033"/>
    </source>
</evidence>
<dbReference type="CDD" id="cd00717">
    <property type="entry name" value="URO-D"/>
    <property type="match status" value="1"/>
</dbReference>
<dbReference type="PANTHER" id="PTHR21091:SF174">
    <property type="entry name" value="UROPORPHYRINOGEN DECARBOXYLASE"/>
    <property type="match status" value="1"/>
</dbReference>
<evidence type="ECO:0000256" key="9">
    <source>
        <dbReference type="ARBA" id="ARBA00023244"/>
    </source>
</evidence>
<dbReference type="PROSITE" id="PS00907">
    <property type="entry name" value="UROD_2"/>
    <property type="match status" value="1"/>
</dbReference>
<dbReference type="InterPro" id="IPR000257">
    <property type="entry name" value="Uroporphyrinogen_deCOase"/>
</dbReference>
<evidence type="ECO:0000259" key="14">
    <source>
        <dbReference type="PROSITE" id="PS00907"/>
    </source>
</evidence>
<evidence type="ECO:0000256" key="3">
    <source>
        <dbReference type="ARBA" id="ARBA00004804"/>
    </source>
</evidence>
<sequence>MAFVVSLAGHRGRSGRVCMSADQNGKDAPILLRAARGELVERPPVWLMRQAGRYMKAFREYSEKYSFRHRSETPEIAIELSLQPWHAFETDGVIMFSDILTPLPAIGIEFDMVRGVGPRISNPVRSFEDMQNVATASSFNPERDLSFVGTTLNALRDETAGQTTLLGFVGCPWTLAAYSMEGKGDKNLMETKKILFNQPEVAHQLLDTLSDVISKYIIYQIEQGAQVVQLFDSWAHHLSPEQYERFSLPYTAKVVTTVKAWLSETERSVPLIFFANGCGGKLELIKRALRGKVDVIQVDWSVNIADARERLGPEFVIQGNVDPLTLLGSESVIRDTVTKCCEGAGRRHILNLGHGVVQGTPESAVDLFCQTARNFKYAEVLERLGKE</sequence>
<dbReference type="Pfam" id="PF01208">
    <property type="entry name" value="URO-D"/>
    <property type="match status" value="1"/>
</dbReference>
<dbReference type="Gene3D" id="3.20.20.210">
    <property type="match status" value="1"/>
</dbReference>
<organism evidence="15">
    <name type="scientific">Rhodosorus marinus</name>
    <dbReference type="NCBI Taxonomy" id="101924"/>
    <lineage>
        <taxon>Eukaryota</taxon>
        <taxon>Rhodophyta</taxon>
        <taxon>Stylonematophyceae</taxon>
        <taxon>Stylonematales</taxon>
        <taxon>Stylonemataceae</taxon>
        <taxon>Rhodosorus</taxon>
    </lineage>
</organism>
<evidence type="ECO:0000256" key="8">
    <source>
        <dbReference type="ARBA" id="ARBA00023239"/>
    </source>
</evidence>
<comment type="subcellular location">
    <subcellularLocation>
        <location evidence="2">Plastid</location>
        <location evidence="2">Chloroplast</location>
    </subcellularLocation>
</comment>
<dbReference type="GO" id="GO:0009507">
    <property type="term" value="C:chloroplast"/>
    <property type="evidence" value="ECO:0007669"/>
    <property type="project" value="UniProtKB-SubCell"/>
</dbReference>
<dbReference type="UniPathway" id="UPA00251">
    <property type="reaction ID" value="UER00321"/>
</dbReference>
<feature type="domain" description="Uroporphyrinogen decarboxylase (URO-D)" evidence="13">
    <location>
        <begin position="44"/>
        <end position="53"/>
    </location>
</feature>
<evidence type="ECO:0000256" key="11">
    <source>
        <dbReference type="RuleBase" id="RU000554"/>
    </source>
</evidence>
<dbReference type="InterPro" id="IPR006361">
    <property type="entry name" value="Uroporphyrinogen_deCO2ase_HemE"/>
</dbReference>